<protein>
    <submittedName>
        <fullName evidence="1">Uncharacterized protein</fullName>
    </submittedName>
</protein>
<name>A0A5P9S618_9BETA</name>
<reference evidence="1" key="1">
    <citation type="journal article" date="2018" name="BMC Genomics">
        <title>Comparative genomic, transcriptomic, and proteomic reannotation of human herpesvirus 6.</title>
        <authorList>
            <person name="Greninger A.L."/>
            <person name="Knudsen G.M."/>
            <person name="Roychoudhury P."/>
            <person name="Hanson D.J."/>
            <person name="Sedlak R.H."/>
            <person name="Xie H."/>
            <person name="Guan J."/>
            <person name="Nguyen T."/>
            <person name="Peddu V."/>
            <person name="Boeckh M."/>
            <person name="Huang M.L."/>
            <person name="Cook L."/>
            <person name="Depledge D.P."/>
            <person name="Zerr D.M."/>
            <person name="Koelle D.M."/>
            <person name="Gantt S."/>
            <person name="Yoshikawa T."/>
            <person name="Caserta M."/>
            <person name="Hill J.A."/>
            <person name="Jerome K.R."/>
        </authorList>
    </citation>
    <scope>NUCLEOTIDE SEQUENCE</scope>
    <source>
        <strain evidence="1">Japan-b10</strain>
    </source>
</reference>
<organism evidence="1">
    <name type="scientific">Human betaherpesvirus 6</name>
    <dbReference type="NCBI Taxonomy" id="10368"/>
    <lineage>
        <taxon>Viruses</taxon>
        <taxon>Duplodnaviria</taxon>
        <taxon>Heunggongvirae</taxon>
        <taxon>Peploviricota</taxon>
        <taxon>Herviviricetes</taxon>
        <taxon>Herpesvirales</taxon>
        <taxon>Orthoherpesviridae</taxon>
        <taxon>Betaherpesvirinae</taxon>
        <taxon>Roseolovirus</taxon>
    </lineage>
</organism>
<evidence type="ECO:0000313" key="1">
    <source>
        <dbReference type="EMBL" id="QFV24456.1"/>
    </source>
</evidence>
<proteinExistence type="predicted"/>
<dbReference type="EMBL" id="KY274504">
    <property type="protein sequence ID" value="QFV24456.1"/>
    <property type="molecule type" value="Genomic_DNA"/>
</dbReference>
<sequence>MKKKNIFNLLTFYTMKVSKPHFLNVTLLVFFFQRQRSIVLSVFHQTLESINLKYQIHL</sequence>
<accession>A0A5P9S618</accession>